<dbReference type="Proteomes" id="UP000821865">
    <property type="component" value="Chromosome 1"/>
</dbReference>
<dbReference type="EMBL" id="CM023470">
    <property type="protein sequence ID" value="KAH7980556.1"/>
    <property type="molecule type" value="Genomic_DNA"/>
</dbReference>
<sequence length="155" mass="17235">MFDELVGQDQLKYFLTHKLSQDHAENFFGSIRGRGGHNNNPTTAQFMAAHKRRSVQTEVTSSSSGNCFQDMVTILNATTTVAMVDANSTLTEMRRSSIPQPDDHNYTHRIDWPESLIAFVGAVGPYIAGIIVRKVRTTTTCEQYIAALRSDELAP</sequence>
<protein>
    <submittedName>
        <fullName evidence="1">Uncharacterized protein</fullName>
    </submittedName>
</protein>
<reference evidence="1" key="1">
    <citation type="submission" date="2020-05" db="EMBL/GenBank/DDBJ databases">
        <title>Large-scale comparative analyses of tick genomes elucidate their genetic diversity and vector capacities.</title>
        <authorList>
            <person name="Jia N."/>
            <person name="Wang J."/>
            <person name="Shi W."/>
            <person name="Du L."/>
            <person name="Sun Y."/>
            <person name="Zhan W."/>
            <person name="Jiang J."/>
            <person name="Wang Q."/>
            <person name="Zhang B."/>
            <person name="Ji P."/>
            <person name="Sakyi L.B."/>
            <person name="Cui X."/>
            <person name="Yuan T."/>
            <person name="Jiang B."/>
            <person name="Yang W."/>
            <person name="Lam T.T.-Y."/>
            <person name="Chang Q."/>
            <person name="Ding S."/>
            <person name="Wang X."/>
            <person name="Zhu J."/>
            <person name="Ruan X."/>
            <person name="Zhao L."/>
            <person name="Wei J."/>
            <person name="Que T."/>
            <person name="Du C."/>
            <person name="Cheng J."/>
            <person name="Dai P."/>
            <person name="Han X."/>
            <person name="Huang E."/>
            <person name="Gao Y."/>
            <person name="Liu J."/>
            <person name="Shao H."/>
            <person name="Ye R."/>
            <person name="Li L."/>
            <person name="Wei W."/>
            <person name="Wang X."/>
            <person name="Wang C."/>
            <person name="Yang T."/>
            <person name="Huo Q."/>
            <person name="Li W."/>
            <person name="Guo W."/>
            <person name="Chen H."/>
            <person name="Zhou L."/>
            <person name="Ni X."/>
            <person name="Tian J."/>
            <person name="Zhou Y."/>
            <person name="Sheng Y."/>
            <person name="Liu T."/>
            <person name="Pan Y."/>
            <person name="Xia L."/>
            <person name="Li J."/>
            <person name="Zhao F."/>
            <person name="Cao W."/>
        </authorList>
    </citation>
    <scope>NUCLEOTIDE SEQUENCE</scope>
    <source>
        <strain evidence="1">Dsil-2018</strain>
    </source>
</reference>
<organism evidence="1 2">
    <name type="scientific">Dermacentor silvarum</name>
    <name type="common">Tick</name>
    <dbReference type="NCBI Taxonomy" id="543639"/>
    <lineage>
        <taxon>Eukaryota</taxon>
        <taxon>Metazoa</taxon>
        <taxon>Ecdysozoa</taxon>
        <taxon>Arthropoda</taxon>
        <taxon>Chelicerata</taxon>
        <taxon>Arachnida</taxon>
        <taxon>Acari</taxon>
        <taxon>Parasitiformes</taxon>
        <taxon>Ixodida</taxon>
        <taxon>Ixodoidea</taxon>
        <taxon>Ixodidae</taxon>
        <taxon>Rhipicephalinae</taxon>
        <taxon>Dermacentor</taxon>
    </lineage>
</organism>
<gene>
    <name evidence="1" type="ORF">HPB49_017258</name>
</gene>
<name>A0ACB8E1S1_DERSI</name>
<proteinExistence type="predicted"/>
<evidence type="ECO:0000313" key="2">
    <source>
        <dbReference type="Proteomes" id="UP000821865"/>
    </source>
</evidence>
<accession>A0ACB8E1S1</accession>
<keyword evidence="2" id="KW-1185">Reference proteome</keyword>
<comment type="caution">
    <text evidence="1">The sequence shown here is derived from an EMBL/GenBank/DDBJ whole genome shotgun (WGS) entry which is preliminary data.</text>
</comment>
<evidence type="ECO:0000313" key="1">
    <source>
        <dbReference type="EMBL" id="KAH7980556.1"/>
    </source>
</evidence>